<dbReference type="SUPFAM" id="SSF47336">
    <property type="entry name" value="ACP-like"/>
    <property type="match status" value="2"/>
</dbReference>
<keyword evidence="6" id="KW-1185">Reference proteome</keyword>
<comment type="cofactor">
    <cofactor evidence="1">
        <name>pantetheine 4'-phosphate</name>
        <dbReference type="ChEBI" id="CHEBI:47942"/>
    </cofactor>
</comment>
<reference evidence="5 6" key="1">
    <citation type="journal article" date="2019" name="Int. J. Syst. Evol. Microbiol.">
        <title>The Global Catalogue of Microorganisms (GCM) 10K type strain sequencing project: providing services to taxonomists for standard genome sequencing and annotation.</title>
        <authorList>
            <consortium name="The Broad Institute Genomics Platform"/>
            <consortium name="The Broad Institute Genome Sequencing Center for Infectious Disease"/>
            <person name="Wu L."/>
            <person name="Ma J."/>
        </authorList>
    </citation>
    <scope>NUCLEOTIDE SEQUENCE [LARGE SCALE GENOMIC DNA]</scope>
    <source>
        <strain evidence="5 6">JCM 4542</strain>
    </source>
</reference>
<dbReference type="PROSITE" id="PS00012">
    <property type="entry name" value="PHOSPHOPANTETHEINE"/>
    <property type="match status" value="1"/>
</dbReference>
<dbReference type="PANTHER" id="PTHR45527:SF1">
    <property type="entry name" value="FATTY ACID SYNTHASE"/>
    <property type="match status" value="1"/>
</dbReference>
<dbReference type="Gene3D" id="3.30.300.30">
    <property type="match status" value="1"/>
</dbReference>
<dbReference type="InterPro" id="IPR001031">
    <property type="entry name" value="Thioesterase"/>
</dbReference>
<dbReference type="Gene3D" id="1.10.1200.10">
    <property type="entry name" value="ACP-like"/>
    <property type="match status" value="1"/>
</dbReference>
<dbReference type="InterPro" id="IPR001242">
    <property type="entry name" value="Condensation_dom"/>
</dbReference>
<dbReference type="Gene3D" id="3.40.50.980">
    <property type="match status" value="2"/>
</dbReference>
<dbReference type="InterPro" id="IPR009081">
    <property type="entry name" value="PP-bd_ACP"/>
</dbReference>
<dbReference type="InterPro" id="IPR025110">
    <property type="entry name" value="AMP-bd_C"/>
</dbReference>
<gene>
    <name evidence="5" type="ORF">GCM10010315_06040</name>
</gene>
<dbReference type="InterPro" id="IPR000873">
    <property type="entry name" value="AMP-dep_synth/lig_dom"/>
</dbReference>
<dbReference type="Pfam" id="PF00975">
    <property type="entry name" value="Thioesterase"/>
    <property type="match status" value="1"/>
</dbReference>
<keyword evidence="3" id="KW-0597">Phosphoprotein</keyword>
<dbReference type="CDD" id="cd19543">
    <property type="entry name" value="DCL_NRPS"/>
    <property type="match status" value="1"/>
</dbReference>
<dbReference type="CDD" id="cd17652">
    <property type="entry name" value="A_NRPS_CmdD_like"/>
    <property type="match status" value="1"/>
</dbReference>
<dbReference type="InterPro" id="IPR045851">
    <property type="entry name" value="AMP-bd_C_sf"/>
</dbReference>
<dbReference type="SUPFAM" id="SSF56801">
    <property type="entry name" value="Acetyl-CoA synthetase-like"/>
    <property type="match status" value="1"/>
</dbReference>
<proteinExistence type="predicted"/>
<dbReference type="CDD" id="cd19540">
    <property type="entry name" value="LCL_NRPS-like"/>
    <property type="match status" value="1"/>
</dbReference>
<dbReference type="RefSeq" id="WP_344433058.1">
    <property type="nucleotide sequence ID" value="NZ_BAAASL010000002.1"/>
</dbReference>
<dbReference type="SMART" id="SM00823">
    <property type="entry name" value="PKS_PP"/>
    <property type="match status" value="2"/>
</dbReference>
<sequence length="1863" mass="199259">MKTSGLEDVLPLSPLQEGLLFHALAGEAGDTDVYNTQLFLDLEGTLDVERLKTSARALLRRHANLRAGFRQRKNGQAIQVVHREVPLPWQDVDLSALPEAVREAELTALLEADRVRRFDLAAPPALRFTLVRLGAGLHRLVMSNHHILIDGWSAPVLLRELLTLYKENGSDATLPPVTPYRAYLAWLARQDAGAAKDAWRRALAGLQGPTLVVPADPDRPGILPAYRSTDLPEELTTSLEAMARTRNLTVNTLLQGVWALVLAELTGRDDVVFGSVVSGRPPEIPGIETMVGLFINTVPVRVRLERGASLAANLTRLQEEQADLLDHQQLRLGEVQRLAGHGDLFDTALTVENYPSDGSGSQEVAGLRVARVSGKDAAHYPLRLIAGMAGRRLHMRLEYRPDLFDEAAADVLLARTEHLVRTAVEQPELLLGDVEPITAAQRALLPVPAPADASLPVTARPRRERERTPQEEILCGLFAEVLGKPAVAPHEDFFELGGHSLSAIKLLGRVRATFAVELPVRALFEAPTAALLARRLDQGVTAREPVRPAVRPERVPVSFAQRRLWFLDRLEGPSATYNIPMPLRLTGRLDEQALRAALGDVVARHESLRTLFGEHEGVPYQRILDAGEHRAELTVVTTDADGLPAALAKAARRPFDLALETPLRSTLFRVGEEEHVLLLLLHHIAGDGWSTAPLVRDLGAAYTARTAGRAPTWEPLPVQYADYTLWQHDLLGDDGDADSVLGRQLAYWTQALAGAPELLALPTDRPRPAVADHRGDYVHLSVDAATHRALVSLARAHRCSLFMVVQAGLAALLTRMGAGTDIPIGTAVAGRGDEALDDLVGFFVNTLVLRTDTAGDPGFGELLERVRETDLAAYAHQDIPFERLVEAVNPVRSAAAHPLFQVMLAFQNNTGPALELPGLAVGFEATGAGVAKFDLSFSVAESHDPDGEPAGLRGIVEYATALFDRETAQELADRLARLLAAAAADPKAPLSRLEVLAGAEREQLLQGWHGPVLDLEKAPLPALFAAQVARTPDAEALTAHDGTSLTYRELDERANRLAHRLAGLGAGPERFVALALPKSADLVTALLAVVKTGAAWVPLDPAYPAERLALMLADADPVCVLTGSSVTAALPADAPVVLLDDPRFAAEVAAQPATAPAVTVRTDHPAYVISTSGSTGTPKGVVVTHRGLAGLAHHHRTRHGAGPGSRVIQFVSPSFDVSVSELCMALLTGGTLVVPDGTPIGEELARFLAEQRITHAHMPPSVLAGLPAADLPDLRTLIVGGEVCAPELVARWAPGRRLVNGYGPTEATVEVTSAVCDPQAGPVQPIGRPVANARAYVLDAALRPVAAGVVGELYLAGDGLARGYLRRPAVTAARFVADPYGRPGTRMYRTGDLVRRRRDGQLEFVGRADDQVKLRGFRIELGEVESAVAEQSAVSRAVAMVREDRPGVQRLVAYVVPAPGAGAADVAALRSRLLGRLPEYMVPSAFVPVEQIPLTPNGKADLRALPEPPAAPAGRAPRSGREEVLCALFAEVLGAPGMGIDDNFFEFGGHSLLASKLAGLIGAVLGAEVSVRTIFAAPTPAALLERIDGGDAAGGFDVLLPLRTTGTRPPLFAVHPVGGLSWCYAGLLRALDADQPLYGLQSRGADGSEPPAATLAEMVADYVAQMRSVQPAGPYHLVGWSLGGALAQAVAAELRRQGEEVGLLALLDSYPVEADRKEPLEPQGILTDMFQAYARIHGESDAVPADLAEVRRAVVGYMGRGSSESRHLDEAQRAAVLDVLVNNVRLVTPAEPAPYDGDMLLVVATENRREWADPAAWEPYVSGTVELVEVATTHERMTESAPLAEIGRLLAERLHRAPAAALV</sequence>
<dbReference type="EMBL" id="BAAASL010000002">
    <property type="protein sequence ID" value="GAA2708870.1"/>
    <property type="molecule type" value="Genomic_DNA"/>
</dbReference>
<dbReference type="Pfam" id="PF00668">
    <property type="entry name" value="Condensation"/>
    <property type="match status" value="2"/>
</dbReference>
<dbReference type="Pfam" id="PF00550">
    <property type="entry name" value="PP-binding"/>
    <property type="match status" value="2"/>
</dbReference>
<feature type="domain" description="Carrier" evidence="4">
    <location>
        <begin position="1516"/>
        <end position="1591"/>
    </location>
</feature>
<dbReference type="InterPro" id="IPR036736">
    <property type="entry name" value="ACP-like_sf"/>
</dbReference>
<keyword evidence="2" id="KW-0596">Phosphopantetheine</keyword>
<dbReference type="SUPFAM" id="SSF52777">
    <property type="entry name" value="CoA-dependent acyltransferases"/>
    <property type="match status" value="4"/>
</dbReference>
<organism evidence="5 6">
    <name type="scientific">Streptomyces luteosporeus</name>
    <dbReference type="NCBI Taxonomy" id="173856"/>
    <lineage>
        <taxon>Bacteria</taxon>
        <taxon>Bacillati</taxon>
        <taxon>Actinomycetota</taxon>
        <taxon>Actinomycetes</taxon>
        <taxon>Kitasatosporales</taxon>
        <taxon>Streptomycetaceae</taxon>
        <taxon>Streptomyces</taxon>
    </lineage>
</organism>
<dbReference type="InterPro" id="IPR010071">
    <property type="entry name" value="AA_adenyl_dom"/>
</dbReference>
<evidence type="ECO:0000313" key="5">
    <source>
        <dbReference type="EMBL" id="GAA2708870.1"/>
    </source>
</evidence>
<evidence type="ECO:0000256" key="3">
    <source>
        <dbReference type="ARBA" id="ARBA00022553"/>
    </source>
</evidence>
<dbReference type="Pfam" id="PF13193">
    <property type="entry name" value="AMP-binding_C"/>
    <property type="match status" value="1"/>
</dbReference>
<accession>A0ABN3TLR3</accession>
<dbReference type="InterPro" id="IPR020806">
    <property type="entry name" value="PKS_PP-bd"/>
</dbReference>
<dbReference type="Pfam" id="PF00501">
    <property type="entry name" value="AMP-binding"/>
    <property type="match status" value="1"/>
</dbReference>
<dbReference type="Proteomes" id="UP001500886">
    <property type="component" value="Unassembled WGS sequence"/>
</dbReference>
<dbReference type="InterPro" id="IPR020802">
    <property type="entry name" value="TesA-like"/>
</dbReference>
<evidence type="ECO:0000259" key="4">
    <source>
        <dbReference type="PROSITE" id="PS50075"/>
    </source>
</evidence>
<dbReference type="Gene3D" id="2.30.38.10">
    <property type="entry name" value="Luciferase, Domain 3"/>
    <property type="match status" value="1"/>
</dbReference>
<comment type="caution">
    <text evidence="5">The sequence shown here is derived from an EMBL/GenBank/DDBJ whole genome shotgun (WGS) entry which is preliminary data.</text>
</comment>
<dbReference type="PANTHER" id="PTHR45527">
    <property type="entry name" value="NONRIBOSOMAL PEPTIDE SYNTHETASE"/>
    <property type="match status" value="1"/>
</dbReference>
<dbReference type="Gene3D" id="3.30.559.10">
    <property type="entry name" value="Chloramphenicol acetyltransferase-like domain"/>
    <property type="match status" value="2"/>
</dbReference>
<name>A0ABN3TLR3_9ACTN</name>
<dbReference type="SMART" id="SM00824">
    <property type="entry name" value="PKS_TE"/>
    <property type="match status" value="1"/>
</dbReference>
<evidence type="ECO:0000256" key="2">
    <source>
        <dbReference type="ARBA" id="ARBA00022450"/>
    </source>
</evidence>
<evidence type="ECO:0000256" key="1">
    <source>
        <dbReference type="ARBA" id="ARBA00001957"/>
    </source>
</evidence>
<dbReference type="InterPro" id="IPR023213">
    <property type="entry name" value="CAT-like_dom_sf"/>
</dbReference>
<evidence type="ECO:0000313" key="6">
    <source>
        <dbReference type="Proteomes" id="UP001500886"/>
    </source>
</evidence>
<dbReference type="NCBIfam" id="TIGR01733">
    <property type="entry name" value="AA-adenyl-dom"/>
    <property type="match status" value="1"/>
</dbReference>
<dbReference type="Gene3D" id="3.30.559.30">
    <property type="entry name" value="Nonribosomal peptide synthetase, condensation domain"/>
    <property type="match status" value="2"/>
</dbReference>
<protein>
    <recommendedName>
        <fullName evidence="4">Carrier domain-containing protein</fullName>
    </recommendedName>
</protein>
<dbReference type="InterPro" id="IPR006162">
    <property type="entry name" value="Ppantetheine_attach_site"/>
</dbReference>
<dbReference type="PROSITE" id="PS50075">
    <property type="entry name" value="CARRIER"/>
    <property type="match status" value="2"/>
</dbReference>
<dbReference type="SUPFAM" id="SSF53474">
    <property type="entry name" value="alpha/beta-Hydrolases"/>
    <property type="match status" value="1"/>
</dbReference>
<feature type="domain" description="Carrier" evidence="4">
    <location>
        <begin position="465"/>
        <end position="540"/>
    </location>
</feature>
<dbReference type="Gene3D" id="3.40.50.1820">
    <property type="entry name" value="alpha/beta hydrolase"/>
    <property type="match status" value="1"/>
</dbReference>
<dbReference type="InterPro" id="IPR029058">
    <property type="entry name" value="AB_hydrolase_fold"/>
</dbReference>